<gene>
    <name evidence="3" type="ORF">HT585_13250</name>
</gene>
<dbReference type="RefSeq" id="WP_176353387.1">
    <property type="nucleotide sequence ID" value="NZ_JABWDU010000003.1"/>
</dbReference>
<sequence>MAYLLALVMFACLTALWPISAARAACSSPQTATISSGGTATFTCADFGFISPANVSPSHGSLTFGIPSNVSALIYTNNGDGATSDTFIVKDDFATPITFNITINPSTSPLTVTPSGLATPVIGTSYNQALSTSGGTGPYTYSLVAGSNLPPGLSLSSSGVISGTPTGSGPYNFTVRVVDSTTPTANTLDKAYSVLIAAPVIDVTPDTPPDGGVGAAYSVQFSASGGTPGYTYTRDSGSLPPGLTLSASGLLSGTPSAVGSSTFNLKVQDSTTISTGGVHFITQNVTVTVNAFPPVSLTPASGTALSAGVVGTSYSNASISASGGSGTITYAVTAGALPAGLSINGSTGAITGTPTVGAIGTANFTVTATAATSGSASASYSITVSAPPVVLSPASGALTGGTVGVAYSNTSISASGGVGTITYAITSGSLPAGLSMNTSTGAISGTPAVGGFGTANFTVMATAATTGSASASYSLAIAAPPVVLTPASGALVGGTVGAIYPGASISASGGLGTISYAVTSGALPAGLALNPSTGSISGTPTAGGFGTSNFTVTATGATAGSASASYSITVVATPVVLIPADGTTLTAGTVGVAYSDASISATGGAGPISYSVTAGALPAGLTLNASTGAISGTPTAGGFGTANFEVTATAATSGSATANYTIIVGAQPVVLTPATGTALTAGTVGSAYSQTISASGGVGAFTYVVSSGAVPDGLSLNATTGTISGTPTAGAFGTANFTVTATAATSGSASATYSIEVGAPPLVMTPASGAALSAGTVGASYPGASISATGGLGSLSFSVTSGALPDGLTIDPASGAITGTPTAAALGTTTFTVTAIAATSGTASASYTITVVAPPVVLTPAGGTTLAGGMVGSSYSETSISASGGVGAISYAVTSGALPAGLAIDPATGEISGTPTAAGFGTANFGVTATAATAGSASANYTIVVGALPVVMTPASGTALSAGTVGSSYSDTSVSASGGAGAISFAVTAGSLPTGLTLNGSTGAITGTPTDAALGSANFTLTATATTSGSSSASYTIVVGAPAVVMTPATGTALSGGTVGAAYSGATISASGGVGTFSYAVTSGALPTGLSLDVSTGAITGTPTVAALGTANFSVTATAATSGSAAANYSITIAAPPVVLTPPGGALATGVVGASYSDTSISASGGVGTISYAITSGALPAGLSIDATTGAITGTPTAAGFGTTNLTVTATAATAGSASASYTITVGAPPVVLTPATGTALSSGTVGSTYSDTSISASGGVGTYSYAVTSGVLPAGLALDAATGVISGTPTPAGFGAASFTVTVTAATSGTASATYSIAIGAPALVLTPATGTALTAGTVGSSYSDASITTVGGVGTISYAVTAGSLPAGLSLNASNGAISGTPTDGALGTATFTVTATAAISGSASAAYSITIGAPTLVLSPATGTALSGGTVGSSYSDTSISASGGVGTISYAVTGGSLPAGLSLNASNAAISGTPTVGALGTANFTVTATAATSGSATANYSITVAALPVVLTPATGAALPSGTLGVAYSDTSISASGGVGGGFTYAVTSGALPGGLMLDGASARISGTPTADGDFPFTVTATDASGATGQANYTLSVLSTSFVFSPPAGALPDAMVGEAYSARISVTGGVGGLIYSIKSGDLPKGMVLNISTGELTGPIAGDATPDDYRFTIAVVDSRGVSGSAAYTLRLKGRAVTVPDVVVDVPAGSTPKNVYLNSGATGGPFVSAAIASVTPPNAGKAEIIEGELAAAGSFTPVGYYLRFTPNPSYSGSAVIGYTLQSALGTSNVGRVTYRIALDRVAAGEEIDSLVRDFVRTRQNLLSSTVRVPGLLDRRKAAGSTDPVTTAVTPSERGARLGFSSSLAQIQAARDAADAAAAGETFVMTNRPFDIWMNGSFLFHKDEDDKSDKWGNFGLLSVGADYLVNDRMLVGLSFHYDYMTDPTDEDAELKGNGWLAGPYASFEIGKGLFLDANLLFGGSSNDIDTGIFHGSFDTSRWMADVKLTGEWQLDEMTVLTPKLRAVYFTEETEDYSVSNSLGETIDLKGFIEEQARFSIGFDVERTLELESGLTLSPSIGADVGFASLDGEGLFGRVSAGLALSNNDNWNIDFSLLFNVEGDGSRSGGARIGARVNF</sequence>
<dbReference type="PANTHER" id="PTHR37494">
    <property type="entry name" value="HEMAGGLUTININ"/>
    <property type="match status" value="1"/>
</dbReference>
<dbReference type="GO" id="GO:0016020">
    <property type="term" value="C:membrane"/>
    <property type="evidence" value="ECO:0007669"/>
    <property type="project" value="InterPro"/>
</dbReference>
<feature type="domain" description="Autotransporter" evidence="2">
    <location>
        <begin position="1886"/>
        <end position="2135"/>
    </location>
</feature>
<accession>A0A7Y6UNP2</accession>
<reference evidence="3 4" key="1">
    <citation type="submission" date="2020-06" db="EMBL/GenBank/DDBJ databases">
        <authorList>
            <person name="Grouzdev D.S."/>
        </authorList>
    </citation>
    <scope>NUCLEOTIDE SEQUENCE [LARGE SCALE GENOMIC DNA]</scope>
    <source>
        <strain evidence="3 4">HO-A22</strain>
    </source>
</reference>
<dbReference type="InterPro" id="IPR005546">
    <property type="entry name" value="Autotransporte_beta"/>
</dbReference>
<organism evidence="3 4">
    <name type="scientific">Ensifer oleiphilus</name>
    <dbReference type="NCBI Taxonomy" id="2742698"/>
    <lineage>
        <taxon>Bacteria</taxon>
        <taxon>Pseudomonadati</taxon>
        <taxon>Pseudomonadota</taxon>
        <taxon>Alphaproteobacteria</taxon>
        <taxon>Hyphomicrobiales</taxon>
        <taxon>Rhizobiaceae</taxon>
        <taxon>Sinorhizobium/Ensifer group</taxon>
        <taxon>Ensifer</taxon>
    </lineage>
</organism>
<dbReference type="Gene3D" id="2.60.40.10">
    <property type="entry name" value="Immunoglobulins"/>
    <property type="match status" value="17"/>
</dbReference>
<dbReference type="SMART" id="SM00869">
    <property type="entry name" value="Autotransporter"/>
    <property type="match status" value="1"/>
</dbReference>
<evidence type="ECO:0000313" key="3">
    <source>
        <dbReference type="EMBL" id="NVD39828.1"/>
    </source>
</evidence>
<dbReference type="PANTHER" id="PTHR37494:SF1">
    <property type="entry name" value="STAPHYLOCOCCUS AUREUS SURFACE PROTEIN A"/>
    <property type="match status" value="1"/>
</dbReference>
<dbReference type="InterPro" id="IPR036709">
    <property type="entry name" value="Autotransporte_beta_dom_sf"/>
</dbReference>
<feature type="chain" id="PRO_5031454753" evidence="1">
    <location>
        <begin position="25"/>
        <end position="2135"/>
    </location>
</feature>
<evidence type="ECO:0000256" key="1">
    <source>
        <dbReference type="SAM" id="SignalP"/>
    </source>
</evidence>
<dbReference type="Gene3D" id="2.40.128.130">
    <property type="entry name" value="Autotransporter beta-domain"/>
    <property type="match status" value="1"/>
</dbReference>
<evidence type="ECO:0000313" key="4">
    <source>
        <dbReference type="Proteomes" id="UP000520198"/>
    </source>
</evidence>
<keyword evidence="1" id="KW-0732">Signal</keyword>
<evidence type="ECO:0000259" key="2">
    <source>
        <dbReference type="PROSITE" id="PS51208"/>
    </source>
</evidence>
<dbReference type="EMBL" id="JABWDU010000003">
    <property type="protein sequence ID" value="NVD39828.1"/>
    <property type="molecule type" value="Genomic_DNA"/>
</dbReference>
<dbReference type="SUPFAM" id="SSF49313">
    <property type="entry name" value="Cadherin-like"/>
    <property type="match status" value="15"/>
</dbReference>
<keyword evidence="4" id="KW-1185">Reference proteome</keyword>
<proteinExistence type="predicted"/>
<dbReference type="InterPro" id="IPR013783">
    <property type="entry name" value="Ig-like_fold"/>
</dbReference>
<feature type="signal peptide" evidence="1">
    <location>
        <begin position="1"/>
        <end position="24"/>
    </location>
</feature>
<name>A0A7Y6UNP2_9HYPH</name>
<dbReference type="PROSITE" id="PS51208">
    <property type="entry name" value="AUTOTRANSPORTER"/>
    <property type="match status" value="1"/>
</dbReference>
<dbReference type="InterPro" id="IPR015919">
    <property type="entry name" value="Cadherin-like_sf"/>
</dbReference>
<dbReference type="SUPFAM" id="SSF103515">
    <property type="entry name" value="Autotransporter"/>
    <property type="match status" value="1"/>
</dbReference>
<dbReference type="Pfam" id="PF05345">
    <property type="entry name" value="He_PIG"/>
    <property type="match status" value="17"/>
</dbReference>
<protein>
    <submittedName>
        <fullName evidence="3">Putative Ig domain-containing protein</fullName>
    </submittedName>
</protein>
<dbReference type="Proteomes" id="UP000520198">
    <property type="component" value="Unassembled WGS sequence"/>
</dbReference>
<dbReference type="GO" id="GO:0005509">
    <property type="term" value="F:calcium ion binding"/>
    <property type="evidence" value="ECO:0007669"/>
    <property type="project" value="InterPro"/>
</dbReference>
<comment type="caution">
    <text evidence="3">The sequence shown here is derived from an EMBL/GenBank/DDBJ whole genome shotgun (WGS) entry which is preliminary data.</text>
</comment>